<dbReference type="OrthoDB" id="9805931at2"/>
<organism evidence="3 4">
    <name type="scientific">Algoriphagus zhangzhouensis</name>
    <dbReference type="NCBI Taxonomy" id="1073327"/>
    <lineage>
        <taxon>Bacteria</taxon>
        <taxon>Pseudomonadati</taxon>
        <taxon>Bacteroidota</taxon>
        <taxon>Cytophagia</taxon>
        <taxon>Cytophagales</taxon>
        <taxon>Cyclobacteriaceae</taxon>
        <taxon>Algoriphagus</taxon>
    </lineage>
</organism>
<feature type="region of interest" description="Disordered" evidence="1">
    <location>
        <begin position="509"/>
        <end position="559"/>
    </location>
</feature>
<protein>
    <submittedName>
        <fullName evidence="3">OstA-like protein</fullName>
    </submittedName>
</protein>
<sequence>MKFSLPQFILIGLGLFISLSVFGQGGSVLEINEADSLLGANGFERLLGNVKMKHQTTLINCDSAHFYRATNMAKLYGRVFIEDMEDSVTTKSAYAEYDGNTKLAKLRNNVIFDNGETKLYTDFLDYNRKANIATYFNEGKVVDSTNVLTSERGKYEVNLEKITFEDDVVLVNPDYTMKTNFLVYLTIPKTAETQGLTNLVSKEGNTLNAQKGSFYDTQNKLFRFYDGVVDTETSRVKAEELLYRELEGYYEGKENVRVFNKEREVEIFGDEGKYWEERGYSLVHGNALVRRYFEKDTLYLAADTLISQDHESDSLKYLLAFHSIQLVKSDLTGVSDSLAYNYNDSTIQLFQDPVIWNQKSQITADSMTFFIQNEELKRVYMQENVFSVMTDTLTNFNQMKGRKLNGYFTEGQINRLEIEGNGESLYYALEGDTLTQGINRTLSATIRMDFKDGVIKKVKYDVKPDGKFIPFQLVEEESSRLEGFQWRIEEKPSMETIFTWRKVEEIDPNEKNLFDEPDAEIRMPTDEEIQKSLEKRGLRPEKPKLKPLKKVGNLPNEKP</sequence>
<proteinExistence type="predicted"/>
<evidence type="ECO:0000313" key="3">
    <source>
        <dbReference type="EMBL" id="SHO64036.1"/>
    </source>
</evidence>
<evidence type="ECO:0000256" key="1">
    <source>
        <dbReference type="SAM" id="MobiDB-lite"/>
    </source>
</evidence>
<dbReference type="AlphaFoldDB" id="A0A1M7ZH90"/>
<dbReference type="Gene3D" id="2.60.450.10">
    <property type="entry name" value="Lipopolysaccharide (LPS) transport protein A like domain"/>
    <property type="match status" value="2"/>
</dbReference>
<dbReference type="Pfam" id="PF13100">
    <property type="entry name" value="OstA_2"/>
    <property type="match status" value="1"/>
</dbReference>
<reference evidence="4" key="1">
    <citation type="submission" date="2016-12" db="EMBL/GenBank/DDBJ databases">
        <authorList>
            <person name="Varghese N."/>
            <person name="Submissions S."/>
        </authorList>
    </citation>
    <scope>NUCLEOTIDE SEQUENCE [LARGE SCALE GENOMIC DNA]</scope>
    <source>
        <strain evidence="4">DSM 25035</strain>
    </source>
</reference>
<dbReference type="Proteomes" id="UP000184609">
    <property type="component" value="Unassembled WGS sequence"/>
</dbReference>
<accession>A0A1M7ZH90</accession>
<dbReference type="EMBL" id="FRXN01000004">
    <property type="protein sequence ID" value="SHO64036.1"/>
    <property type="molecule type" value="Genomic_DNA"/>
</dbReference>
<dbReference type="RefSeq" id="WP_073572814.1">
    <property type="nucleotide sequence ID" value="NZ_FRXN01000004.1"/>
</dbReference>
<evidence type="ECO:0000313" key="4">
    <source>
        <dbReference type="Proteomes" id="UP000184609"/>
    </source>
</evidence>
<feature type="compositionally biased region" description="Low complexity" evidence="1">
    <location>
        <begin position="550"/>
        <end position="559"/>
    </location>
</feature>
<gene>
    <name evidence="3" type="ORF">SAMN04488108_3206</name>
</gene>
<keyword evidence="4" id="KW-1185">Reference proteome</keyword>
<name>A0A1M7ZH90_9BACT</name>
<dbReference type="STRING" id="1073327.SAMN04488108_3206"/>
<feature type="domain" description="Organic solvent tolerance-like N-terminal" evidence="2">
    <location>
        <begin position="44"/>
        <end position="179"/>
    </location>
</feature>
<feature type="compositionally biased region" description="Basic and acidic residues" evidence="1">
    <location>
        <begin position="509"/>
        <end position="544"/>
    </location>
</feature>
<dbReference type="InterPro" id="IPR005653">
    <property type="entry name" value="OstA-like_N"/>
</dbReference>
<evidence type="ECO:0000259" key="2">
    <source>
        <dbReference type="Pfam" id="PF13100"/>
    </source>
</evidence>